<sequence>MILLLSELGFPLLYLFASPDRLDFSGEPVDRPPQGGTQERQHDEVDAVRGEQEQEEQDLQRGERGVGRHEEGRGRAGSEDAGPQVLHKRGRHAAASKQRQHARPRRRKLVSETGGRPTINHSENNDASRADDDKIRSREPRQRPGKHEKQAEADPGRGKGVTGWRRQLRWNGMDQKSASVEHGAPLPQHVARFRPDLGSIQATGGNAPRGENSTGLEKLAAALTPSSPAENSPAEAAGGCCLTVDKTRPDVIAGERGLGAAVHPGAHALPSQTQGFAQKKFFFLAKPPQLAIAATGAGLRAALLCQIEATALAAPILLFAPC</sequence>
<reference evidence="3 4" key="1">
    <citation type="submission" date="2015-04" db="EMBL/GenBank/DDBJ databases">
        <authorList>
            <person name="Heijne W.H."/>
            <person name="Fedorova N.D."/>
            <person name="Nierman W.C."/>
            <person name="Vollebregt A.W."/>
            <person name="Zhao Z."/>
            <person name="Wu L."/>
            <person name="Kumar M."/>
            <person name="Stam H."/>
            <person name="van den Berg M.A."/>
            <person name="Pel H.J."/>
        </authorList>
    </citation>
    <scope>NUCLEOTIDE SEQUENCE [LARGE SCALE GENOMIC DNA]</scope>
    <source>
        <strain evidence="3 4">CBS 393.64</strain>
    </source>
</reference>
<dbReference type="EMBL" id="LASV01000032">
    <property type="protein sequence ID" value="KKA25214.1"/>
    <property type="molecule type" value="Genomic_DNA"/>
</dbReference>
<feature type="compositionally biased region" description="Basic and acidic residues" evidence="1">
    <location>
        <begin position="123"/>
        <end position="157"/>
    </location>
</feature>
<accession>A0A0F4Z3X6</accession>
<dbReference type="GeneID" id="25312815"/>
<name>A0A0F4Z3X6_RASE3</name>
<dbReference type="AlphaFoldDB" id="A0A0F4Z3X6"/>
<evidence type="ECO:0000313" key="3">
    <source>
        <dbReference type="EMBL" id="KKA25214.1"/>
    </source>
</evidence>
<proteinExistence type="predicted"/>
<feature type="region of interest" description="Disordered" evidence="1">
    <location>
        <begin position="21"/>
        <end position="163"/>
    </location>
</feature>
<keyword evidence="4" id="KW-1185">Reference proteome</keyword>
<comment type="caution">
    <text evidence="3">The sequence shown here is derived from an EMBL/GenBank/DDBJ whole genome shotgun (WGS) entry which is preliminary data.</text>
</comment>
<feature type="chain" id="PRO_5002482190" evidence="2">
    <location>
        <begin position="18"/>
        <end position="322"/>
    </location>
</feature>
<feature type="signal peptide" evidence="2">
    <location>
        <begin position="1"/>
        <end position="17"/>
    </location>
</feature>
<feature type="compositionally biased region" description="Basic residues" evidence="1">
    <location>
        <begin position="86"/>
        <end position="108"/>
    </location>
</feature>
<gene>
    <name evidence="3" type="ORF">T310_0761</name>
</gene>
<keyword evidence="2" id="KW-0732">Signal</keyword>
<feature type="compositionally biased region" description="Basic and acidic residues" evidence="1">
    <location>
        <begin position="21"/>
        <end position="30"/>
    </location>
</feature>
<evidence type="ECO:0000313" key="4">
    <source>
        <dbReference type="Proteomes" id="UP000053958"/>
    </source>
</evidence>
<feature type="compositionally biased region" description="Basic and acidic residues" evidence="1">
    <location>
        <begin position="39"/>
        <end position="78"/>
    </location>
</feature>
<protein>
    <submittedName>
        <fullName evidence="3">Uncharacterized protein</fullName>
    </submittedName>
</protein>
<organism evidence="3 4">
    <name type="scientific">Rasamsonia emersonii (strain ATCC 16479 / CBS 393.64 / IMI 116815)</name>
    <dbReference type="NCBI Taxonomy" id="1408163"/>
    <lineage>
        <taxon>Eukaryota</taxon>
        <taxon>Fungi</taxon>
        <taxon>Dikarya</taxon>
        <taxon>Ascomycota</taxon>
        <taxon>Pezizomycotina</taxon>
        <taxon>Eurotiomycetes</taxon>
        <taxon>Eurotiomycetidae</taxon>
        <taxon>Eurotiales</taxon>
        <taxon>Trichocomaceae</taxon>
        <taxon>Rasamsonia</taxon>
    </lineage>
</organism>
<dbReference type="Proteomes" id="UP000053958">
    <property type="component" value="Unassembled WGS sequence"/>
</dbReference>
<dbReference type="RefSeq" id="XP_013331826.1">
    <property type="nucleotide sequence ID" value="XM_013476372.1"/>
</dbReference>
<evidence type="ECO:0000256" key="1">
    <source>
        <dbReference type="SAM" id="MobiDB-lite"/>
    </source>
</evidence>
<evidence type="ECO:0000256" key="2">
    <source>
        <dbReference type="SAM" id="SignalP"/>
    </source>
</evidence>